<feature type="transmembrane region" description="Helical" evidence="1">
    <location>
        <begin position="86"/>
        <end position="108"/>
    </location>
</feature>
<dbReference type="Proteomes" id="UP000296706">
    <property type="component" value="Chromosome"/>
</dbReference>
<feature type="transmembrane region" description="Helical" evidence="1">
    <location>
        <begin position="120"/>
        <end position="141"/>
    </location>
</feature>
<organism evidence="2 3">
    <name type="scientific">Halapricum salinum</name>
    <dbReference type="NCBI Taxonomy" id="1457250"/>
    <lineage>
        <taxon>Archaea</taxon>
        <taxon>Methanobacteriati</taxon>
        <taxon>Methanobacteriota</taxon>
        <taxon>Stenosarchaea group</taxon>
        <taxon>Halobacteria</taxon>
        <taxon>Halobacteriales</taxon>
        <taxon>Haloarculaceae</taxon>
        <taxon>Halapricum</taxon>
    </lineage>
</organism>
<dbReference type="RefSeq" id="WP_049992738.1">
    <property type="nucleotide sequence ID" value="NZ_CP031310.1"/>
</dbReference>
<keyword evidence="1" id="KW-0472">Membrane</keyword>
<protein>
    <recommendedName>
        <fullName evidence="4">DUF4013 domain-containing protein</fullName>
    </recommendedName>
</protein>
<name>A0A4D6HEA0_9EURY</name>
<evidence type="ECO:0000256" key="1">
    <source>
        <dbReference type="SAM" id="Phobius"/>
    </source>
</evidence>
<reference evidence="2 3" key="1">
    <citation type="journal article" date="2019" name="Nat. Commun.">
        <title>A new type of DNA phosphorothioation-based antiviral system in archaea.</title>
        <authorList>
            <person name="Xiong L."/>
            <person name="Liu S."/>
            <person name="Chen S."/>
            <person name="Xiao Y."/>
            <person name="Zhu B."/>
            <person name="Gao Y."/>
            <person name="Zhang Y."/>
            <person name="Chen B."/>
            <person name="Luo J."/>
            <person name="Deng Z."/>
            <person name="Chen X."/>
            <person name="Wang L."/>
            <person name="Chen S."/>
        </authorList>
    </citation>
    <scope>NUCLEOTIDE SEQUENCE [LARGE SCALE GENOMIC DNA]</scope>
    <source>
        <strain evidence="2 3">CBA1105</strain>
    </source>
</reference>
<keyword evidence="1" id="KW-0812">Transmembrane</keyword>
<dbReference type="AlphaFoldDB" id="A0A4D6HEA0"/>
<evidence type="ECO:0000313" key="3">
    <source>
        <dbReference type="Proteomes" id="UP000296706"/>
    </source>
</evidence>
<dbReference type="KEGG" id="hsn:DV733_14750"/>
<dbReference type="EMBL" id="CP031310">
    <property type="protein sequence ID" value="QCC52414.1"/>
    <property type="molecule type" value="Genomic_DNA"/>
</dbReference>
<keyword evidence="1" id="KW-1133">Transmembrane helix</keyword>
<gene>
    <name evidence="2" type="ORF">DV733_14750</name>
</gene>
<dbReference type="GeneID" id="39849144"/>
<evidence type="ECO:0008006" key="4">
    <source>
        <dbReference type="Google" id="ProtNLM"/>
    </source>
</evidence>
<sequence length="233" mass="24773">MSLRDEDEPPDPILVLKTYGRIAISDAVTIFVLSLLYFVASLSIVTIGPALLALMDAFYSSVSHTGTGGGAPASTRGRASQFVSSIWTYLWAGLPYTVAVIVAVYSLYTYSVLALSGGTAQALIFGVVGMYTVVLVFVLLFRAADIVVRADENERPGFFSALRKAWGSLGSNVAFAATHVVTAIAVTIASLIFIVTAICFLPGLLALLELLNYEELDGAGAKAIRYAYLDPQT</sequence>
<keyword evidence="3" id="KW-1185">Reference proteome</keyword>
<proteinExistence type="predicted"/>
<accession>A0A4D6HEA0</accession>
<feature type="transmembrane region" description="Helical" evidence="1">
    <location>
        <begin position="173"/>
        <end position="206"/>
    </location>
</feature>
<evidence type="ECO:0000313" key="2">
    <source>
        <dbReference type="EMBL" id="QCC52414.1"/>
    </source>
</evidence>
<feature type="transmembrane region" description="Helical" evidence="1">
    <location>
        <begin position="27"/>
        <end position="54"/>
    </location>
</feature>